<evidence type="ECO:0000256" key="1">
    <source>
        <dbReference type="SAM" id="MobiDB-lite"/>
    </source>
</evidence>
<evidence type="ECO:0000313" key="2">
    <source>
        <dbReference type="EMBL" id="MCD7450287.1"/>
    </source>
</evidence>
<evidence type="ECO:0000313" key="3">
    <source>
        <dbReference type="Proteomes" id="UP000823775"/>
    </source>
</evidence>
<organism evidence="2 3">
    <name type="scientific">Datura stramonium</name>
    <name type="common">Jimsonweed</name>
    <name type="synonym">Common thornapple</name>
    <dbReference type="NCBI Taxonomy" id="4076"/>
    <lineage>
        <taxon>Eukaryota</taxon>
        <taxon>Viridiplantae</taxon>
        <taxon>Streptophyta</taxon>
        <taxon>Embryophyta</taxon>
        <taxon>Tracheophyta</taxon>
        <taxon>Spermatophyta</taxon>
        <taxon>Magnoliopsida</taxon>
        <taxon>eudicotyledons</taxon>
        <taxon>Gunneridae</taxon>
        <taxon>Pentapetalae</taxon>
        <taxon>asterids</taxon>
        <taxon>lamiids</taxon>
        <taxon>Solanales</taxon>
        <taxon>Solanaceae</taxon>
        <taxon>Solanoideae</taxon>
        <taxon>Datureae</taxon>
        <taxon>Datura</taxon>
    </lineage>
</organism>
<feature type="region of interest" description="Disordered" evidence="1">
    <location>
        <begin position="1"/>
        <end position="35"/>
    </location>
</feature>
<keyword evidence="3" id="KW-1185">Reference proteome</keyword>
<protein>
    <submittedName>
        <fullName evidence="2">Uncharacterized protein</fullName>
    </submittedName>
</protein>
<dbReference type="EMBL" id="JACEIK010000124">
    <property type="protein sequence ID" value="MCD7450287.1"/>
    <property type="molecule type" value="Genomic_DNA"/>
</dbReference>
<proteinExistence type="predicted"/>
<gene>
    <name evidence="2" type="ORF">HAX54_005008</name>
</gene>
<dbReference type="Proteomes" id="UP000823775">
    <property type="component" value="Unassembled WGS sequence"/>
</dbReference>
<comment type="caution">
    <text evidence="2">The sequence shown here is derived from an EMBL/GenBank/DDBJ whole genome shotgun (WGS) entry which is preliminary data.</text>
</comment>
<feature type="compositionally biased region" description="Polar residues" evidence="1">
    <location>
        <begin position="1"/>
        <end position="24"/>
    </location>
</feature>
<reference evidence="2 3" key="1">
    <citation type="journal article" date="2021" name="BMC Genomics">
        <title>Datura genome reveals duplications of psychoactive alkaloid biosynthetic genes and high mutation rate following tissue culture.</title>
        <authorList>
            <person name="Rajewski A."/>
            <person name="Carter-House D."/>
            <person name="Stajich J."/>
            <person name="Litt A."/>
        </authorList>
    </citation>
    <scope>NUCLEOTIDE SEQUENCE [LARGE SCALE GENOMIC DNA]</scope>
    <source>
        <strain evidence="2">AR-01</strain>
    </source>
</reference>
<feature type="compositionally biased region" description="Polar residues" evidence="1">
    <location>
        <begin position="174"/>
        <end position="183"/>
    </location>
</feature>
<name>A0ABS8RU84_DATST</name>
<feature type="region of interest" description="Disordered" evidence="1">
    <location>
        <begin position="172"/>
        <end position="199"/>
    </location>
</feature>
<sequence>MERYNSNARNRSFNRTLNDSNFTPTHMPGNGILPNLKSSSSNTMIDLNISYYPDDIELAGQDINEMIQNTQFLFQRGGIFISETSRIVSDFSAYPISSIQQTFIQRDNSSRLQSPSLVHRMINSSFVETPSIFHIPRTNNARSSLQMKNLWLAPITSSSQSMHFPRASRIAPLDNSNHVTSSEQDTDFHDGSSSSPINQSNIFIQPSVAHMMMRDLPEFVLRY</sequence>
<accession>A0ABS8RU84</accession>